<evidence type="ECO:0000256" key="5">
    <source>
        <dbReference type="SAM" id="MobiDB-lite"/>
    </source>
</evidence>
<keyword evidence="3 6" id="KW-1133">Transmembrane helix</keyword>
<feature type="region of interest" description="Disordered" evidence="5">
    <location>
        <begin position="162"/>
        <end position="203"/>
    </location>
</feature>
<evidence type="ECO:0000256" key="2">
    <source>
        <dbReference type="ARBA" id="ARBA00022692"/>
    </source>
</evidence>
<keyword evidence="2 6" id="KW-0812">Transmembrane</keyword>
<reference evidence="8 9" key="1">
    <citation type="journal article" date="2019" name="Nat. Ecol. Evol.">
        <title>Megaphylogeny resolves global patterns of mushroom evolution.</title>
        <authorList>
            <person name="Varga T."/>
            <person name="Krizsan K."/>
            <person name="Foldi C."/>
            <person name="Dima B."/>
            <person name="Sanchez-Garcia M."/>
            <person name="Sanchez-Ramirez S."/>
            <person name="Szollosi G.J."/>
            <person name="Szarkandi J.G."/>
            <person name="Papp V."/>
            <person name="Albert L."/>
            <person name="Andreopoulos W."/>
            <person name="Angelini C."/>
            <person name="Antonin V."/>
            <person name="Barry K.W."/>
            <person name="Bougher N.L."/>
            <person name="Buchanan P."/>
            <person name="Buyck B."/>
            <person name="Bense V."/>
            <person name="Catcheside P."/>
            <person name="Chovatia M."/>
            <person name="Cooper J."/>
            <person name="Damon W."/>
            <person name="Desjardin D."/>
            <person name="Finy P."/>
            <person name="Geml J."/>
            <person name="Haridas S."/>
            <person name="Hughes K."/>
            <person name="Justo A."/>
            <person name="Karasinski D."/>
            <person name="Kautmanova I."/>
            <person name="Kiss B."/>
            <person name="Kocsube S."/>
            <person name="Kotiranta H."/>
            <person name="LaButti K.M."/>
            <person name="Lechner B.E."/>
            <person name="Liimatainen K."/>
            <person name="Lipzen A."/>
            <person name="Lukacs Z."/>
            <person name="Mihaltcheva S."/>
            <person name="Morgado L.N."/>
            <person name="Niskanen T."/>
            <person name="Noordeloos M.E."/>
            <person name="Ohm R.A."/>
            <person name="Ortiz-Santana B."/>
            <person name="Ovrebo C."/>
            <person name="Racz N."/>
            <person name="Riley R."/>
            <person name="Savchenko A."/>
            <person name="Shiryaev A."/>
            <person name="Soop K."/>
            <person name="Spirin V."/>
            <person name="Szebenyi C."/>
            <person name="Tomsovsky M."/>
            <person name="Tulloss R.E."/>
            <person name="Uehling J."/>
            <person name="Grigoriev I.V."/>
            <person name="Vagvolgyi C."/>
            <person name="Papp T."/>
            <person name="Martin F.M."/>
            <person name="Miettinen O."/>
            <person name="Hibbett D.S."/>
            <person name="Nagy L.G."/>
        </authorList>
    </citation>
    <scope>NUCLEOTIDE SEQUENCE [LARGE SCALE GENOMIC DNA]</scope>
    <source>
        <strain evidence="8 9">CBS 962.96</strain>
    </source>
</reference>
<accession>A0A4S8MN89</accession>
<dbReference type="AlphaFoldDB" id="A0A4S8MN89"/>
<keyword evidence="9" id="KW-1185">Reference proteome</keyword>
<dbReference type="PANTHER" id="PTHR15549">
    <property type="entry name" value="PAIRED IMMUNOGLOBULIN-LIKE TYPE 2 RECEPTOR"/>
    <property type="match status" value="1"/>
</dbReference>
<evidence type="ECO:0000313" key="9">
    <source>
        <dbReference type="Proteomes" id="UP000297245"/>
    </source>
</evidence>
<feature type="region of interest" description="Disordered" evidence="5">
    <location>
        <begin position="238"/>
        <end position="344"/>
    </location>
</feature>
<dbReference type="GO" id="GO:0016020">
    <property type="term" value="C:membrane"/>
    <property type="evidence" value="ECO:0007669"/>
    <property type="project" value="UniProtKB-SubCell"/>
</dbReference>
<keyword evidence="4 6" id="KW-0472">Membrane</keyword>
<evidence type="ECO:0000256" key="4">
    <source>
        <dbReference type="ARBA" id="ARBA00023136"/>
    </source>
</evidence>
<evidence type="ECO:0000256" key="6">
    <source>
        <dbReference type="SAM" id="Phobius"/>
    </source>
</evidence>
<protein>
    <submittedName>
        <fullName evidence="8">Uncharacterized protein</fullName>
    </submittedName>
</protein>
<dbReference type="GO" id="GO:0071944">
    <property type="term" value="C:cell periphery"/>
    <property type="evidence" value="ECO:0007669"/>
    <property type="project" value="UniProtKB-ARBA"/>
</dbReference>
<sequence>MLGRTYILGSLFLAAAVLSPETFAQSSTPAKCTNSTFAHYSNSQGVDPCTVGIQVGQICDPGFTIPSASRNAVYQGVRAGADTQCICSNVYYNLLFVCAACEGATAVSWDVYSSNCTDKFEGMPPTVPIPSGLAIPHWAFTPLLSNGTVNVPAIIADNSPDVTATSSATTQSASGPSSPATPTSSSSSPSQSPDNSRGGGGGGTNAGAIAGGVVGGVVGLALLAALAFFLRRHLNKKKADSGESGSAGAQMSIPPPGWVSPEQGSTLRSMNHYRGDSQGSGTPKLYNPDDPSTFPPPTHPNIIRATSPGQPTINSTFSALPRTTPSEHGEWNPHNRPMSTTPEI</sequence>
<evidence type="ECO:0000256" key="1">
    <source>
        <dbReference type="ARBA" id="ARBA00004167"/>
    </source>
</evidence>
<evidence type="ECO:0000256" key="7">
    <source>
        <dbReference type="SAM" id="SignalP"/>
    </source>
</evidence>
<keyword evidence="7" id="KW-0732">Signal</keyword>
<dbReference type="InterPro" id="IPR051694">
    <property type="entry name" value="Immunoregulatory_rcpt-like"/>
</dbReference>
<evidence type="ECO:0000313" key="8">
    <source>
        <dbReference type="EMBL" id="THV04365.1"/>
    </source>
</evidence>
<feature type="signal peptide" evidence="7">
    <location>
        <begin position="1"/>
        <end position="24"/>
    </location>
</feature>
<proteinExistence type="predicted"/>
<evidence type="ECO:0000256" key="3">
    <source>
        <dbReference type="ARBA" id="ARBA00022989"/>
    </source>
</evidence>
<comment type="subcellular location">
    <subcellularLocation>
        <location evidence="1">Membrane</location>
        <topology evidence="1">Single-pass membrane protein</topology>
    </subcellularLocation>
</comment>
<organism evidence="8 9">
    <name type="scientific">Dendrothele bispora (strain CBS 962.96)</name>
    <dbReference type="NCBI Taxonomy" id="1314807"/>
    <lineage>
        <taxon>Eukaryota</taxon>
        <taxon>Fungi</taxon>
        <taxon>Dikarya</taxon>
        <taxon>Basidiomycota</taxon>
        <taxon>Agaricomycotina</taxon>
        <taxon>Agaricomycetes</taxon>
        <taxon>Agaricomycetidae</taxon>
        <taxon>Agaricales</taxon>
        <taxon>Agaricales incertae sedis</taxon>
        <taxon>Dendrothele</taxon>
    </lineage>
</organism>
<dbReference type="EMBL" id="ML179057">
    <property type="protein sequence ID" value="THV04365.1"/>
    <property type="molecule type" value="Genomic_DNA"/>
</dbReference>
<dbReference type="OrthoDB" id="2576311at2759"/>
<feature type="transmembrane region" description="Helical" evidence="6">
    <location>
        <begin position="206"/>
        <end position="230"/>
    </location>
</feature>
<dbReference type="Proteomes" id="UP000297245">
    <property type="component" value="Unassembled WGS sequence"/>
</dbReference>
<gene>
    <name evidence="8" type="ORF">K435DRAFT_835457</name>
</gene>
<feature type="chain" id="PRO_5020367240" evidence="7">
    <location>
        <begin position="25"/>
        <end position="344"/>
    </location>
</feature>
<feature type="compositionally biased region" description="Polar residues" evidence="5">
    <location>
        <begin position="307"/>
        <end position="324"/>
    </location>
</feature>
<feature type="compositionally biased region" description="Low complexity" evidence="5">
    <location>
        <begin position="163"/>
        <end position="193"/>
    </location>
</feature>
<name>A0A4S8MN89_DENBC</name>